<reference evidence="4" key="1">
    <citation type="submission" date="2023-09" db="EMBL/GenBank/DDBJ databases">
        <title>First report of Pseudomonas coleopterorum DJ13 causing leaf spot on Rhododendron pulchrum Sweet in China.</title>
        <authorList>
            <person name="Zhang Y."/>
        </authorList>
    </citation>
    <scope>NUCLEOTIDE SEQUENCE</scope>
    <source>
        <strain evidence="4">DJ13</strain>
    </source>
</reference>
<dbReference type="CDD" id="cd04301">
    <property type="entry name" value="NAT_SF"/>
    <property type="match status" value="1"/>
</dbReference>
<dbReference type="InterPro" id="IPR050832">
    <property type="entry name" value="Bact_Acetyltransf"/>
</dbReference>
<dbReference type="Pfam" id="PF00583">
    <property type="entry name" value="Acetyltransf_1"/>
    <property type="match status" value="1"/>
</dbReference>
<proteinExistence type="predicted"/>
<dbReference type="RefSeq" id="WP_310792766.1">
    <property type="nucleotide sequence ID" value="NZ_CP134081.1"/>
</dbReference>
<dbReference type="AlphaFoldDB" id="A0AAJ6M2J5"/>
<dbReference type="GO" id="GO:0016747">
    <property type="term" value="F:acyltransferase activity, transferring groups other than amino-acyl groups"/>
    <property type="evidence" value="ECO:0007669"/>
    <property type="project" value="InterPro"/>
</dbReference>
<sequence>MTFSAQVCIRLADASFDDYVLGADFSAQVSGYASPEFNRPVADWPLRSIRAYRKDYGIDPAEFARYREPDTGGAIFMAWLGEKAVGHVVVSRHWNNLAYVDELAVDASARNLGVARSLLDVVRFWAVKQGLPGIMLETQNNNLPACRLYERCGFRLGGIDYLRYQAIDAASHETALFWYRLFADG</sequence>
<dbReference type="Gene3D" id="3.40.630.30">
    <property type="match status" value="1"/>
</dbReference>
<evidence type="ECO:0000256" key="2">
    <source>
        <dbReference type="ARBA" id="ARBA00023315"/>
    </source>
</evidence>
<dbReference type="Proteomes" id="UP001258207">
    <property type="component" value="Chromosome"/>
</dbReference>
<dbReference type="InterPro" id="IPR008125">
    <property type="entry name" value="Streptothricin_AcTrfase"/>
</dbReference>
<dbReference type="PANTHER" id="PTHR43877">
    <property type="entry name" value="AMINOALKYLPHOSPHONATE N-ACETYLTRANSFERASE-RELATED-RELATED"/>
    <property type="match status" value="1"/>
</dbReference>
<keyword evidence="2" id="KW-0012">Acyltransferase</keyword>
<evidence type="ECO:0000259" key="3">
    <source>
        <dbReference type="PROSITE" id="PS51186"/>
    </source>
</evidence>
<evidence type="ECO:0000313" key="5">
    <source>
        <dbReference type="Proteomes" id="UP001258207"/>
    </source>
</evidence>
<protein>
    <submittedName>
        <fullName evidence="4">GNAT family N-acetyltransferase</fullName>
    </submittedName>
</protein>
<feature type="domain" description="N-acetyltransferase" evidence="3">
    <location>
        <begin position="36"/>
        <end position="184"/>
    </location>
</feature>
<evidence type="ECO:0000313" key="4">
    <source>
        <dbReference type="EMBL" id="WNC11362.1"/>
    </source>
</evidence>
<evidence type="ECO:0000256" key="1">
    <source>
        <dbReference type="ARBA" id="ARBA00022679"/>
    </source>
</evidence>
<name>A0AAJ6M2J5_9PSED</name>
<gene>
    <name evidence="4" type="ORF">RI108_08120</name>
</gene>
<accession>A0AAJ6M2J5</accession>
<dbReference type="InterPro" id="IPR000182">
    <property type="entry name" value="GNAT_dom"/>
</dbReference>
<dbReference type="EMBL" id="CP134081">
    <property type="protein sequence ID" value="WNC11362.1"/>
    <property type="molecule type" value="Genomic_DNA"/>
</dbReference>
<dbReference type="SUPFAM" id="SSF55729">
    <property type="entry name" value="Acyl-CoA N-acyltransferases (Nat)"/>
    <property type="match status" value="1"/>
</dbReference>
<keyword evidence="1" id="KW-0808">Transferase</keyword>
<dbReference type="PROSITE" id="PS51186">
    <property type="entry name" value="GNAT"/>
    <property type="match status" value="1"/>
</dbReference>
<organism evidence="4 5">
    <name type="scientific">Pseudomonas coleopterorum</name>
    <dbReference type="NCBI Taxonomy" id="1605838"/>
    <lineage>
        <taxon>Bacteria</taxon>
        <taxon>Pseudomonadati</taxon>
        <taxon>Pseudomonadota</taxon>
        <taxon>Gammaproteobacteria</taxon>
        <taxon>Pseudomonadales</taxon>
        <taxon>Pseudomonadaceae</taxon>
        <taxon>Pseudomonas</taxon>
    </lineage>
</organism>
<dbReference type="InterPro" id="IPR016181">
    <property type="entry name" value="Acyl_CoA_acyltransferase"/>
</dbReference>
<dbReference type="PRINTS" id="PR01754">
    <property type="entry name" value="SACTRNSFRASE"/>
</dbReference>